<dbReference type="PANTHER" id="PTHR23079:SF55">
    <property type="entry name" value="RNA-DIRECTED RNA POLYMERASE"/>
    <property type="match status" value="1"/>
</dbReference>
<dbReference type="EC" id="2.7.7.48" evidence="2"/>
<evidence type="ECO:0000256" key="6">
    <source>
        <dbReference type="ARBA" id="ARBA00022884"/>
    </source>
</evidence>
<keyword evidence="3" id="KW-0696">RNA-directed RNA polymerase</keyword>
<dbReference type="GO" id="GO:0003723">
    <property type="term" value="F:RNA binding"/>
    <property type="evidence" value="ECO:0007669"/>
    <property type="project" value="UniProtKB-KW"/>
</dbReference>
<evidence type="ECO:0000256" key="4">
    <source>
        <dbReference type="ARBA" id="ARBA00022679"/>
    </source>
</evidence>
<organism evidence="11 12">
    <name type="scientific">Inconstantimicrobium porci</name>
    <dbReference type="NCBI Taxonomy" id="2652291"/>
    <lineage>
        <taxon>Bacteria</taxon>
        <taxon>Bacillati</taxon>
        <taxon>Bacillota</taxon>
        <taxon>Clostridia</taxon>
        <taxon>Eubacteriales</taxon>
        <taxon>Clostridiaceae</taxon>
        <taxon>Inconstantimicrobium</taxon>
    </lineage>
</organism>
<dbReference type="InterPro" id="IPR057596">
    <property type="entry name" value="RDRP_core"/>
</dbReference>
<evidence type="ECO:0000256" key="3">
    <source>
        <dbReference type="ARBA" id="ARBA00022484"/>
    </source>
</evidence>
<keyword evidence="5" id="KW-0548">Nucleotidyltransferase</keyword>
<dbReference type="GO" id="GO:0030422">
    <property type="term" value="P:siRNA processing"/>
    <property type="evidence" value="ECO:0007669"/>
    <property type="project" value="TreeGrafter"/>
</dbReference>
<sequence>MNTNKNITVSKLRKAAKIAGVKGGYKMNKAELLSAFEEGIEYISKGLFTLNANALPDGVYSGAICNVQIQKQSSEFITPLYLNHSHKQLIMSRLDALAYDLHAADVICIRVAGAKIMKIDSVKSYLYATLLYGEKDGMIDFSAADIDGFLISKEVLVSKKISAHDDTFFLTNKGNIVKTYKVSITNSLFLSAAQEYADSQAVPKKRGQYKIVNANIEDLVYSEEKGMYVLPSNRGHEIKVSSNRIYRSHCDNNNEVKDILVFSAVPKLLGFSGKAREEAQVKYAMKAETIIYKGFLNLRTNKIVKVCAQSPAQARCGKYYFTSLNVEALRREFIYGYDFGDKCNLAKRESRYGLATTTAIKIHNFNPKVKVIDDPVKHIKADVVSPTSVDNTSKTVTALEVNNNQQIISNIQVVRGKDIEITPNDGGGCIELLPAVEIAWQLGLISTSEKNYFNKHYQNMAELTLAYNNNDINYRQLKLIKIILKMPSAYQIRYAGDKGMLLVFPFSEYRPDLKGFDIIEGSGMRKYELDDYSNVSFEICNVPKKHKDRVQMSYQFLQSLDIDAKTLCDIADEAMEHISSDIFVKPEEALKFLGLVSGMGDEGSVEFGSKVSEVLATYPEMINDKFVQDNLRKLVGKYLYSLAFGKLPVKGAYHFLFSDPFDFFGITDKRLAPGTSFMNNEEGEVACFRSPMIFKSEVQKTSLVKNNDLWFIHDIIIFNAFDPILMALGGADIDGDKAAVIKDARIIDAVSSFKFIPEDVAVNANISLATEEALLKYFVSTSKPSQVGLITNWATIFRDMQLDGQGNYDSVILALRFLQGWEIDRPKTGATVVMPELKIEVLPEWLFALQLFNKDSASYIKNFGYVDSLYNVALDMKKKIYASKSPLNMLFRHVEVEAKKILSGVGTHYESFSTQILSYVNVEKATELLPAVQELEKSYRHEIASIMQEFPGKQYKEERFAALTELYDSYRISALSISDDTEAVAAAAYYVCYNKESGSDSRSFVWNVLYNELMRIIQKFDSAKRLVRLPKFFDVINTVEVFNNSLIVNDIPVRRVSLPTGNYKVFNMDNEYYILVHCDSHLVEHEIETIEDSKKQVPINLAGFVGLGFNANDVIKILKENTCTLQMDGKYAYIICNGKKISGITSESSVKAIGILNKKLKLVESEKVWYKPTKITDKTMWYDKDNNIALKRSFRANFNILGDMDSKDKFESTYYTQDNIFAVSDEEIAAFENACIPFDDEDMVYDSSMACDMAAIEEVLNSSDDDSYDAVIVSDDVSDDVSIEELAKQQYNIDISKIEKPANADNVEINLVSNGVNITLFNNGKSWTFFVLVTDTTVEVQSKYQLKDETIDFLKKSAIKATLQNTIVY</sequence>
<evidence type="ECO:0000256" key="2">
    <source>
        <dbReference type="ARBA" id="ARBA00012494"/>
    </source>
</evidence>
<keyword evidence="7" id="KW-0943">RNA-mediated gene silencing</keyword>
<comment type="similarity">
    <text evidence="1">Belongs to the RdRP family.</text>
</comment>
<dbReference type="InterPro" id="IPR058752">
    <property type="entry name" value="RDRP_C_head"/>
</dbReference>
<evidence type="ECO:0000313" key="12">
    <source>
        <dbReference type="Proteomes" id="UP000460287"/>
    </source>
</evidence>
<dbReference type="Pfam" id="PF26253">
    <property type="entry name" value="RdRP_head"/>
    <property type="match status" value="1"/>
</dbReference>
<evidence type="ECO:0000256" key="7">
    <source>
        <dbReference type="ARBA" id="ARBA00023158"/>
    </source>
</evidence>
<dbReference type="RefSeq" id="WP_154532828.1">
    <property type="nucleotide sequence ID" value="NZ_VULX01000048.1"/>
</dbReference>
<evidence type="ECO:0000259" key="10">
    <source>
        <dbReference type="Pfam" id="PF26253"/>
    </source>
</evidence>
<dbReference type="Proteomes" id="UP000460287">
    <property type="component" value="Unassembled WGS sequence"/>
</dbReference>
<evidence type="ECO:0000256" key="8">
    <source>
        <dbReference type="ARBA" id="ARBA00048744"/>
    </source>
</evidence>
<keyword evidence="4" id="KW-0808">Transferase</keyword>
<reference evidence="11 12" key="1">
    <citation type="submission" date="2019-08" db="EMBL/GenBank/DDBJ databases">
        <title>In-depth cultivation of the pig gut microbiome towards novel bacterial diversity and tailored functional studies.</title>
        <authorList>
            <person name="Wylensek D."/>
            <person name="Hitch T.C.A."/>
            <person name="Clavel T."/>
        </authorList>
    </citation>
    <scope>NUCLEOTIDE SEQUENCE [LARGE SCALE GENOMIC DNA]</scope>
    <source>
        <strain evidence="11 12">WCA-383-APC-5B</strain>
    </source>
</reference>
<dbReference type="InterPro" id="IPR007855">
    <property type="entry name" value="RDRP"/>
</dbReference>
<name>A0A7X2N0Z3_9CLOT</name>
<evidence type="ECO:0000259" key="9">
    <source>
        <dbReference type="Pfam" id="PF05183"/>
    </source>
</evidence>
<evidence type="ECO:0000313" key="11">
    <source>
        <dbReference type="EMBL" id="MSR92693.1"/>
    </source>
</evidence>
<feature type="domain" description="RDRP C-terminal head" evidence="10">
    <location>
        <begin position="943"/>
        <end position="1019"/>
    </location>
</feature>
<evidence type="ECO:0000256" key="5">
    <source>
        <dbReference type="ARBA" id="ARBA00022695"/>
    </source>
</evidence>
<dbReference type="PANTHER" id="PTHR23079">
    <property type="entry name" value="RNA-DEPENDENT RNA POLYMERASE"/>
    <property type="match status" value="1"/>
</dbReference>
<keyword evidence="6" id="KW-0694">RNA-binding</keyword>
<dbReference type="Pfam" id="PF05183">
    <property type="entry name" value="RdRP"/>
    <property type="match status" value="1"/>
</dbReference>
<evidence type="ECO:0000256" key="1">
    <source>
        <dbReference type="ARBA" id="ARBA00005762"/>
    </source>
</evidence>
<protein>
    <recommendedName>
        <fullName evidence="2">RNA-directed RNA polymerase</fullName>
        <ecNumber evidence="2">2.7.7.48</ecNumber>
    </recommendedName>
</protein>
<gene>
    <name evidence="11" type="ORF">FYJ33_15310</name>
</gene>
<keyword evidence="12" id="KW-1185">Reference proteome</keyword>
<accession>A0A7X2N0Z3</accession>
<proteinExistence type="inferred from homology"/>
<dbReference type="GO" id="GO:0003968">
    <property type="term" value="F:RNA-directed RNA polymerase activity"/>
    <property type="evidence" value="ECO:0007669"/>
    <property type="project" value="InterPro"/>
</dbReference>
<feature type="domain" description="RDRP core" evidence="9">
    <location>
        <begin position="484"/>
        <end position="894"/>
    </location>
</feature>
<comment type="caution">
    <text evidence="11">The sequence shown here is derived from an EMBL/GenBank/DDBJ whole genome shotgun (WGS) entry which is preliminary data.</text>
</comment>
<comment type="catalytic activity">
    <reaction evidence="8">
        <text>RNA(n) + a ribonucleoside 5'-triphosphate = RNA(n+1) + diphosphate</text>
        <dbReference type="Rhea" id="RHEA:21248"/>
        <dbReference type="Rhea" id="RHEA-COMP:14527"/>
        <dbReference type="Rhea" id="RHEA-COMP:17342"/>
        <dbReference type="ChEBI" id="CHEBI:33019"/>
        <dbReference type="ChEBI" id="CHEBI:61557"/>
        <dbReference type="ChEBI" id="CHEBI:140395"/>
        <dbReference type="EC" id="2.7.7.48"/>
    </reaction>
</comment>
<dbReference type="EMBL" id="VULX01000048">
    <property type="protein sequence ID" value="MSR92693.1"/>
    <property type="molecule type" value="Genomic_DNA"/>
</dbReference>